<feature type="region of interest" description="Disordered" evidence="1">
    <location>
        <begin position="1"/>
        <end position="34"/>
    </location>
</feature>
<evidence type="ECO:0000313" key="3">
    <source>
        <dbReference type="Proteomes" id="UP000179935"/>
    </source>
</evidence>
<dbReference type="Proteomes" id="UP000179935">
    <property type="component" value="Unassembled WGS sequence"/>
</dbReference>
<organism evidence="2 3">
    <name type="scientific">Streptomyces colonosanans</name>
    <dbReference type="NCBI Taxonomy" id="1428652"/>
    <lineage>
        <taxon>Bacteria</taxon>
        <taxon>Bacillati</taxon>
        <taxon>Actinomycetota</taxon>
        <taxon>Actinomycetes</taxon>
        <taxon>Kitasatosporales</taxon>
        <taxon>Streptomycetaceae</taxon>
        <taxon>Streptomyces</taxon>
    </lineage>
</organism>
<dbReference type="RefSeq" id="WP_071368265.1">
    <property type="nucleotide sequence ID" value="NZ_MLYP01000058.1"/>
</dbReference>
<comment type="caution">
    <text evidence="2">The sequence shown here is derived from an EMBL/GenBank/DDBJ whole genome shotgun (WGS) entry which is preliminary data.</text>
</comment>
<protein>
    <submittedName>
        <fullName evidence="2">Uncharacterized protein</fullName>
    </submittedName>
</protein>
<gene>
    <name evidence="2" type="ORF">BIV24_22865</name>
</gene>
<reference evidence="2 3" key="1">
    <citation type="submission" date="2016-10" db="EMBL/GenBank/DDBJ databases">
        <title>Genome sequence of Streptomyces sp. MUSC 93.</title>
        <authorList>
            <person name="Lee L.-H."/>
            <person name="Ser H.-L."/>
            <person name="Law J.W.-F."/>
        </authorList>
    </citation>
    <scope>NUCLEOTIDE SEQUENCE [LARGE SCALE GENOMIC DNA]</scope>
    <source>
        <strain evidence="2 3">MUSC 93</strain>
    </source>
</reference>
<name>A0A1S2P4H5_9ACTN</name>
<proteinExistence type="predicted"/>
<evidence type="ECO:0000256" key="1">
    <source>
        <dbReference type="SAM" id="MobiDB-lite"/>
    </source>
</evidence>
<keyword evidence="3" id="KW-1185">Reference proteome</keyword>
<accession>A0A1S2P4H5</accession>
<sequence>MLRRQLTVLQRSSPKPVHVSETCHPPSDGDRPTHPNLITNVTTTCSALPDGKALDTIHQVLRRRHLL</sequence>
<dbReference type="AlphaFoldDB" id="A0A1S2P4H5"/>
<evidence type="ECO:0000313" key="2">
    <source>
        <dbReference type="EMBL" id="OIJ88402.1"/>
    </source>
</evidence>
<dbReference type="EMBL" id="MLYP01000058">
    <property type="protein sequence ID" value="OIJ88402.1"/>
    <property type="molecule type" value="Genomic_DNA"/>
</dbReference>